<dbReference type="Proteomes" id="UP000678679">
    <property type="component" value="Chromosome 2"/>
</dbReference>
<gene>
    <name evidence="1" type="ORF">KMW28_26710</name>
</gene>
<accession>A0AAX1NC26</accession>
<protein>
    <submittedName>
        <fullName evidence="1">Uncharacterized protein</fullName>
    </submittedName>
</protein>
<sequence>MSRFIAIEKYLFAEERNKEYYKKAIKNKDDLKKAESLEKLSKEKKEFELFRYMNKLHWDAVGKDTKYTSEGWKNYKETYSSEIQELANNFIHPLIKHKDDKDFSKAAEEKSLTMMSKEAAYKYFETPAKLLDNLDISSNRKNVEVLNFEKYVLFNLYKDQQKYDYEYDK</sequence>
<organism evidence="1 2">
    <name type="scientific">Flammeovirga yaeyamensis</name>
    <dbReference type="NCBI Taxonomy" id="367791"/>
    <lineage>
        <taxon>Bacteria</taxon>
        <taxon>Pseudomonadati</taxon>
        <taxon>Bacteroidota</taxon>
        <taxon>Cytophagia</taxon>
        <taxon>Cytophagales</taxon>
        <taxon>Flammeovirgaceae</taxon>
        <taxon>Flammeovirga</taxon>
    </lineage>
</organism>
<name>A0AAX1NC26_9BACT</name>
<keyword evidence="2" id="KW-1185">Reference proteome</keyword>
<evidence type="ECO:0000313" key="2">
    <source>
        <dbReference type="Proteomes" id="UP000678679"/>
    </source>
</evidence>
<dbReference type="EMBL" id="CP076133">
    <property type="protein sequence ID" value="QWG04491.1"/>
    <property type="molecule type" value="Genomic_DNA"/>
</dbReference>
<evidence type="ECO:0000313" key="1">
    <source>
        <dbReference type="EMBL" id="QWG04491.1"/>
    </source>
</evidence>
<dbReference type="RefSeq" id="WP_183364036.1">
    <property type="nucleotide sequence ID" value="NZ_CP076133.1"/>
</dbReference>
<proteinExistence type="predicted"/>
<reference evidence="1 2" key="1">
    <citation type="submission" date="2021-05" db="EMBL/GenBank/DDBJ databases">
        <title>Comparative genomic studies on the polysaccharide-degrading batcterial strains of the Flammeovirga genus.</title>
        <authorList>
            <person name="Zewei F."/>
            <person name="Zheng Z."/>
            <person name="Yu L."/>
            <person name="Ruyue G."/>
            <person name="Yanhong M."/>
            <person name="Yuanyuan C."/>
            <person name="Jingyan G."/>
            <person name="Wenjun H."/>
        </authorList>
    </citation>
    <scope>NUCLEOTIDE SEQUENCE [LARGE SCALE GENOMIC DNA]</scope>
    <source>
        <strain evidence="1 2">NBRC:100898</strain>
    </source>
</reference>
<dbReference type="KEGG" id="fya:KMW28_26710"/>
<dbReference type="AlphaFoldDB" id="A0AAX1NC26"/>